<protein>
    <recommendedName>
        <fullName evidence="9">Phosphopantetheine adenylyltransferase</fullName>
        <ecNumber evidence="9">2.7.7.3</ecNumber>
    </recommendedName>
    <alternativeName>
        <fullName evidence="9">Dephospho-CoA pyrophosphorylase</fullName>
    </alternativeName>
    <alternativeName>
        <fullName evidence="9">Pantetheine-phosphate adenylyltransferase</fullName>
        <shortName evidence="9">PPAT</shortName>
    </alternativeName>
</protein>
<comment type="catalytic activity">
    <reaction evidence="8 9">
        <text>(R)-4'-phosphopantetheine + ATP + H(+) = 3'-dephospho-CoA + diphosphate</text>
        <dbReference type="Rhea" id="RHEA:19801"/>
        <dbReference type="ChEBI" id="CHEBI:15378"/>
        <dbReference type="ChEBI" id="CHEBI:30616"/>
        <dbReference type="ChEBI" id="CHEBI:33019"/>
        <dbReference type="ChEBI" id="CHEBI:57328"/>
        <dbReference type="ChEBI" id="CHEBI:61723"/>
        <dbReference type="EC" id="2.7.7.3"/>
    </reaction>
</comment>
<feature type="binding site" evidence="9">
    <location>
        <position position="18"/>
    </location>
    <ligand>
        <name>ATP</name>
        <dbReference type="ChEBI" id="CHEBI:30616"/>
    </ligand>
</feature>
<keyword evidence="3 9" id="KW-0548">Nucleotidyltransferase</keyword>
<feature type="domain" description="Cytidyltransferase-like" evidence="10">
    <location>
        <begin position="6"/>
        <end position="133"/>
    </location>
</feature>
<dbReference type="GO" id="GO:0005524">
    <property type="term" value="F:ATP binding"/>
    <property type="evidence" value="ECO:0007669"/>
    <property type="project" value="UniProtKB-KW"/>
</dbReference>
<organism evidence="11 12">
    <name type="scientific">Porphyromonas uenonis 60-3</name>
    <dbReference type="NCBI Taxonomy" id="596327"/>
    <lineage>
        <taxon>Bacteria</taxon>
        <taxon>Pseudomonadati</taxon>
        <taxon>Bacteroidota</taxon>
        <taxon>Bacteroidia</taxon>
        <taxon>Bacteroidales</taxon>
        <taxon>Porphyromonadaceae</taxon>
        <taxon>Porphyromonas</taxon>
    </lineage>
</organism>
<dbReference type="SUPFAM" id="SSF52374">
    <property type="entry name" value="Nucleotidylyl transferase"/>
    <property type="match status" value="1"/>
</dbReference>
<gene>
    <name evidence="9 11" type="primary">coaD</name>
    <name evidence="11" type="ORF">PORUE0001_0948</name>
</gene>
<proteinExistence type="inferred from homology"/>
<comment type="subunit">
    <text evidence="9">Homohexamer.</text>
</comment>
<feature type="binding site" evidence="9">
    <location>
        <position position="10"/>
    </location>
    <ligand>
        <name>substrate</name>
    </ligand>
</feature>
<accession>C2ME33</accession>
<evidence type="ECO:0000256" key="8">
    <source>
        <dbReference type="ARBA" id="ARBA00029346"/>
    </source>
</evidence>
<dbReference type="EC" id="2.7.7.3" evidence="9"/>
<evidence type="ECO:0000256" key="6">
    <source>
        <dbReference type="ARBA" id="ARBA00022842"/>
    </source>
</evidence>
<comment type="function">
    <text evidence="9">Reversibly transfers an adenylyl group from ATP to 4'-phosphopantetheine, yielding dephospho-CoA (dPCoA) and pyrophosphate.</text>
</comment>
<keyword evidence="6 9" id="KW-0460">Magnesium</keyword>
<feature type="binding site" evidence="9">
    <location>
        <begin position="10"/>
        <end position="11"/>
    </location>
    <ligand>
        <name>ATP</name>
        <dbReference type="ChEBI" id="CHEBI:30616"/>
    </ligand>
</feature>
<dbReference type="InterPro" id="IPR014729">
    <property type="entry name" value="Rossmann-like_a/b/a_fold"/>
</dbReference>
<dbReference type="GO" id="GO:0004595">
    <property type="term" value="F:pantetheine-phosphate adenylyltransferase activity"/>
    <property type="evidence" value="ECO:0007669"/>
    <property type="project" value="UniProtKB-UniRule"/>
</dbReference>
<evidence type="ECO:0000256" key="2">
    <source>
        <dbReference type="ARBA" id="ARBA00022679"/>
    </source>
</evidence>
<evidence type="ECO:0000313" key="11">
    <source>
        <dbReference type="EMBL" id="EEK16038.1"/>
    </source>
</evidence>
<comment type="pathway">
    <text evidence="9">Cofactor biosynthesis; coenzyme A biosynthesis; CoA from (R)-pantothenate: step 4/5.</text>
</comment>
<dbReference type="Gene3D" id="3.40.50.620">
    <property type="entry name" value="HUPs"/>
    <property type="match status" value="1"/>
</dbReference>
<dbReference type="EMBL" id="ACLR01000221">
    <property type="protein sequence ID" value="EEK16038.1"/>
    <property type="molecule type" value="Genomic_DNA"/>
</dbReference>
<dbReference type="NCBIfam" id="TIGR00125">
    <property type="entry name" value="cyt_tran_rel"/>
    <property type="match status" value="1"/>
</dbReference>
<keyword evidence="12" id="KW-1185">Reference proteome</keyword>
<dbReference type="eggNOG" id="COG0669">
    <property type="taxonomic scope" value="Bacteria"/>
</dbReference>
<sequence>MKRIGFFAGSFDPFTLGHADIVARALKIFDEVVIGIGTHPTKKPCFTAEQRTLQIETVYAQEPRIRVVSYSGMTIEAAKQCGAQFLIRGVRSTSDFEYEQSISQINDHLNGPMTVLLFGAQGLLHISSSMVRELLSWGLDVSDYVPSGMPLTFD</sequence>
<evidence type="ECO:0000256" key="5">
    <source>
        <dbReference type="ARBA" id="ARBA00022840"/>
    </source>
</evidence>
<dbReference type="Proteomes" id="UP000003303">
    <property type="component" value="Unassembled WGS sequence"/>
</dbReference>
<dbReference type="UniPathway" id="UPA00241">
    <property type="reaction ID" value="UER00355"/>
</dbReference>
<dbReference type="RefSeq" id="WP_007366103.1">
    <property type="nucleotide sequence ID" value="NZ_ACLR01000221.1"/>
</dbReference>
<dbReference type="GO" id="GO:0015937">
    <property type="term" value="P:coenzyme A biosynthetic process"/>
    <property type="evidence" value="ECO:0007669"/>
    <property type="project" value="UniProtKB-UniRule"/>
</dbReference>
<dbReference type="AlphaFoldDB" id="C2ME33"/>
<reference evidence="11 12" key="1">
    <citation type="submission" date="2009-04" db="EMBL/GenBank/DDBJ databases">
        <authorList>
            <person name="Sebastian Y."/>
            <person name="Madupu R."/>
            <person name="Durkin A.S."/>
            <person name="Torralba M."/>
            <person name="Methe B."/>
            <person name="Sutton G.G."/>
            <person name="Strausberg R.L."/>
            <person name="Nelson K.E."/>
        </authorList>
    </citation>
    <scope>NUCLEOTIDE SEQUENCE [LARGE SCALE GENOMIC DNA]</scope>
    <source>
        <strain evidence="11 12">60-3</strain>
    </source>
</reference>
<dbReference type="GO" id="GO:0005737">
    <property type="term" value="C:cytoplasm"/>
    <property type="evidence" value="ECO:0007669"/>
    <property type="project" value="UniProtKB-SubCell"/>
</dbReference>
<dbReference type="NCBIfam" id="TIGR01510">
    <property type="entry name" value="coaD_prev_kdtB"/>
    <property type="match status" value="1"/>
</dbReference>
<dbReference type="OrthoDB" id="9806661at2"/>
<evidence type="ECO:0000256" key="7">
    <source>
        <dbReference type="ARBA" id="ARBA00022993"/>
    </source>
</evidence>
<feature type="binding site" evidence="9">
    <location>
        <position position="74"/>
    </location>
    <ligand>
        <name>substrate</name>
    </ligand>
</feature>
<dbReference type="PANTHER" id="PTHR21342">
    <property type="entry name" value="PHOSPHOPANTETHEINE ADENYLYLTRANSFERASE"/>
    <property type="match status" value="1"/>
</dbReference>
<evidence type="ECO:0000256" key="9">
    <source>
        <dbReference type="HAMAP-Rule" id="MF_00151"/>
    </source>
</evidence>
<feature type="site" description="Transition state stabilizer" evidence="9">
    <location>
        <position position="18"/>
    </location>
</feature>
<comment type="cofactor">
    <cofactor evidence="9">
        <name>Mg(2+)</name>
        <dbReference type="ChEBI" id="CHEBI:18420"/>
    </cofactor>
</comment>
<feature type="binding site" evidence="9">
    <location>
        <begin position="89"/>
        <end position="91"/>
    </location>
    <ligand>
        <name>ATP</name>
        <dbReference type="ChEBI" id="CHEBI:30616"/>
    </ligand>
</feature>
<keyword evidence="7 9" id="KW-0173">Coenzyme A biosynthesis</keyword>
<name>C2ME33_9PORP</name>
<keyword evidence="5 9" id="KW-0067">ATP-binding</keyword>
<keyword evidence="2 9" id="KW-0808">Transferase</keyword>
<dbReference type="InterPro" id="IPR004821">
    <property type="entry name" value="Cyt_trans-like"/>
</dbReference>
<evidence type="ECO:0000256" key="3">
    <source>
        <dbReference type="ARBA" id="ARBA00022695"/>
    </source>
</evidence>
<dbReference type="PANTHER" id="PTHR21342:SF1">
    <property type="entry name" value="PHOSPHOPANTETHEINE ADENYLYLTRANSFERASE"/>
    <property type="match status" value="1"/>
</dbReference>
<evidence type="ECO:0000313" key="12">
    <source>
        <dbReference type="Proteomes" id="UP000003303"/>
    </source>
</evidence>
<comment type="subcellular location">
    <subcellularLocation>
        <location evidence="9">Cytoplasm</location>
    </subcellularLocation>
</comment>
<keyword evidence="1 9" id="KW-0963">Cytoplasm</keyword>
<dbReference type="InterPro" id="IPR001980">
    <property type="entry name" value="PPAT"/>
</dbReference>
<feature type="binding site" evidence="9">
    <location>
        <position position="88"/>
    </location>
    <ligand>
        <name>substrate</name>
    </ligand>
</feature>
<dbReference type="PRINTS" id="PR01020">
    <property type="entry name" value="LPSBIOSNTHSS"/>
</dbReference>
<dbReference type="STRING" id="596327.PORUE0001_0948"/>
<evidence type="ECO:0000256" key="1">
    <source>
        <dbReference type="ARBA" id="ARBA00022490"/>
    </source>
</evidence>
<feature type="binding site" evidence="9">
    <location>
        <position position="99"/>
    </location>
    <ligand>
        <name>ATP</name>
        <dbReference type="ChEBI" id="CHEBI:30616"/>
    </ligand>
</feature>
<dbReference type="HAMAP" id="MF_00151">
    <property type="entry name" value="PPAT_bact"/>
    <property type="match status" value="1"/>
</dbReference>
<comment type="similarity">
    <text evidence="9">Belongs to the bacterial CoaD family.</text>
</comment>
<comment type="caution">
    <text evidence="11">The sequence shown here is derived from an EMBL/GenBank/DDBJ whole genome shotgun (WGS) entry which is preliminary data.</text>
</comment>
<feature type="binding site" evidence="9">
    <location>
        <position position="42"/>
    </location>
    <ligand>
        <name>substrate</name>
    </ligand>
</feature>
<keyword evidence="4 9" id="KW-0547">Nucleotide-binding</keyword>
<evidence type="ECO:0000256" key="4">
    <source>
        <dbReference type="ARBA" id="ARBA00022741"/>
    </source>
</evidence>
<evidence type="ECO:0000259" key="10">
    <source>
        <dbReference type="Pfam" id="PF01467"/>
    </source>
</evidence>
<feature type="binding site" evidence="9">
    <location>
        <begin position="123"/>
        <end position="129"/>
    </location>
    <ligand>
        <name>ATP</name>
        <dbReference type="ChEBI" id="CHEBI:30616"/>
    </ligand>
</feature>
<dbReference type="Pfam" id="PF01467">
    <property type="entry name" value="CTP_transf_like"/>
    <property type="match status" value="1"/>
</dbReference>